<dbReference type="AlphaFoldDB" id="A0A9X6NDS1"/>
<reference evidence="4" key="1">
    <citation type="submission" date="2017-01" db="EMBL/GenBank/DDBJ databases">
        <title>Comparative genomics of anhydrobiosis in the tardigrade Hypsibius dujardini.</title>
        <authorList>
            <person name="Yoshida Y."/>
            <person name="Koutsovoulos G."/>
            <person name="Laetsch D."/>
            <person name="Stevens L."/>
            <person name="Kumar S."/>
            <person name="Horikawa D."/>
            <person name="Ishino K."/>
            <person name="Komine S."/>
            <person name="Tomita M."/>
            <person name="Blaxter M."/>
            <person name="Arakawa K."/>
        </authorList>
    </citation>
    <scope>NUCLEOTIDE SEQUENCE [LARGE SCALE GENOMIC DNA]</scope>
    <source>
        <strain evidence="4">Z151</strain>
    </source>
</reference>
<name>A0A9X6NDS1_HYPEX</name>
<feature type="domain" description="IFT52 GIFT" evidence="2">
    <location>
        <begin position="8"/>
        <end position="226"/>
    </location>
</feature>
<evidence type="ECO:0000259" key="2">
    <source>
        <dbReference type="Pfam" id="PF23355"/>
    </source>
</evidence>
<dbReference type="EMBL" id="MTYJ01000260">
    <property type="protein sequence ID" value="OWA52272.1"/>
    <property type="molecule type" value="Genomic_DNA"/>
</dbReference>
<feature type="domain" description="IFT52 central" evidence="1">
    <location>
        <begin position="299"/>
        <end position="362"/>
    </location>
</feature>
<proteinExistence type="predicted"/>
<dbReference type="Pfam" id="PF23352">
    <property type="entry name" value="IFT52_central"/>
    <property type="match status" value="1"/>
</dbReference>
<dbReference type="InterPro" id="IPR055460">
    <property type="entry name" value="IFT52_central"/>
</dbReference>
<organism evidence="3 4">
    <name type="scientific">Hypsibius exemplaris</name>
    <name type="common">Freshwater tardigrade</name>
    <dbReference type="NCBI Taxonomy" id="2072580"/>
    <lineage>
        <taxon>Eukaryota</taxon>
        <taxon>Metazoa</taxon>
        <taxon>Ecdysozoa</taxon>
        <taxon>Tardigrada</taxon>
        <taxon>Eutardigrada</taxon>
        <taxon>Parachela</taxon>
        <taxon>Hypsibioidea</taxon>
        <taxon>Hypsibiidae</taxon>
        <taxon>Hypsibius</taxon>
    </lineage>
</organism>
<evidence type="ECO:0000259" key="1">
    <source>
        <dbReference type="Pfam" id="PF23352"/>
    </source>
</evidence>
<comment type="caution">
    <text evidence="3">The sequence shown here is derived from an EMBL/GenBank/DDBJ whole genome shotgun (WGS) entry which is preliminary data.</text>
</comment>
<dbReference type="Pfam" id="PF23355">
    <property type="entry name" value="IFT52_GIFT"/>
    <property type="match status" value="1"/>
</dbReference>
<protein>
    <submittedName>
        <fullName evidence="3">Intraflagellar transport protein 52-like protein</fullName>
    </submittedName>
</protein>
<keyword evidence="4" id="KW-1185">Reference proteome</keyword>
<accession>A0A9X6NDS1</accession>
<evidence type="ECO:0000313" key="4">
    <source>
        <dbReference type="Proteomes" id="UP000192578"/>
    </source>
</evidence>
<dbReference type="OrthoDB" id="10259368at2759"/>
<evidence type="ECO:0000313" key="3">
    <source>
        <dbReference type="EMBL" id="OWA52272.1"/>
    </source>
</evidence>
<dbReference type="InterPro" id="IPR039975">
    <property type="entry name" value="IFT52"/>
</dbReference>
<sequence length="438" mass="48029">MGSNQLEIIFSCGQGEKNTPDSGYRLLAKRLRQTWAVESSKNIFANDLLSRCRLVVFAGSQKKFTAKEFADLRQYLKLGGYLVVLLGSDETVESNLNYLLEEYGMTVNSDSVIRSTFKKYFIPKEALITDGYLQRTTTSNNTVQNQGGFLFPYGSTMKVKSPAIPLLITGSACHPMQKPICGFYADPQSPKGGRILTISSVQIFHDGFIEKEENLTLVDRLFGLILAEKLPRVLPDESDVPESEPIVDIAEIASRVTPVLERFGGVVYGSGNSSGNGSVNGLVGSGNGLVGSGNGSAGNLKRVYETDCDAPSMAKIAEVLQAFREVGAENEPLSLVAPKFDGVYPSMQPAVYPPTFDDLPRPQLEMFDFNKEFVAGREKLNHVVLDHRNADDLTVYINKITTALSLGPQSIPPVRTEKELLEHVAMHLLNFKSSGWTQ</sequence>
<gene>
    <name evidence="3" type="ORF">BV898_16730</name>
</gene>
<dbReference type="PANTHER" id="PTHR12969:SF7">
    <property type="entry name" value="INTRAFLAGELLAR TRANSPORT PROTEIN 52 HOMOLOG"/>
    <property type="match status" value="1"/>
</dbReference>
<dbReference type="PANTHER" id="PTHR12969">
    <property type="entry name" value="NGD5/OSM-6/IFT52"/>
    <property type="match status" value="1"/>
</dbReference>
<dbReference type="Proteomes" id="UP000192578">
    <property type="component" value="Unassembled WGS sequence"/>
</dbReference>
<dbReference type="InterPro" id="IPR055458">
    <property type="entry name" value="IFT52_GIFT"/>
</dbReference>